<protein>
    <submittedName>
        <fullName evidence="1">Polyketide synthase</fullName>
    </submittedName>
</protein>
<dbReference type="AlphaFoldDB" id="A0A8H5U112"/>
<gene>
    <name evidence="1" type="ORF">FDENT_7840</name>
</gene>
<organism evidence="1 2">
    <name type="scientific">Fusarium denticulatum</name>
    <dbReference type="NCBI Taxonomy" id="48507"/>
    <lineage>
        <taxon>Eukaryota</taxon>
        <taxon>Fungi</taxon>
        <taxon>Dikarya</taxon>
        <taxon>Ascomycota</taxon>
        <taxon>Pezizomycotina</taxon>
        <taxon>Sordariomycetes</taxon>
        <taxon>Hypocreomycetidae</taxon>
        <taxon>Hypocreales</taxon>
        <taxon>Nectriaceae</taxon>
        <taxon>Fusarium</taxon>
        <taxon>Fusarium fujikuroi species complex</taxon>
    </lineage>
</organism>
<name>A0A8H5U112_9HYPO</name>
<comment type="caution">
    <text evidence="1">The sequence shown here is derived from an EMBL/GenBank/DDBJ whole genome shotgun (WGS) entry which is preliminary data.</text>
</comment>
<keyword evidence="2" id="KW-1185">Reference proteome</keyword>
<dbReference type="Proteomes" id="UP000562682">
    <property type="component" value="Unassembled WGS sequence"/>
</dbReference>
<dbReference type="EMBL" id="JAAOAK010000227">
    <property type="protein sequence ID" value="KAF5682030.1"/>
    <property type="molecule type" value="Genomic_DNA"/>
</dbReference>
<proteinExistence type="predicted"/>
<sequence length="846" mass="95302">MADNTPGLSVLTKAKPTVRVKGKEHEYGETIEFHTFQSRGGNPEDLMDEERFLDYPEEYHWANWTNCPSADTFQPTGRVIWEPFLKDTGAAVRVPTEKHWEFHLLARACKSQTIKLRGMRHLLGILGSQQLTTQSKVNGVFVGISAITSEAVIMLRNESSGVNLISLDGRTQMSSNRDNTDTVKFQSVSMQAVNGHEIIWTEGMLVPGNISYAKNALWGRLCGDQKTQFLEIMAREHSLLGDGLSCAGVAMIPPSNEVKERKPAICRPIHENKDYSSLHYVLQWPPLAALEFPIDMIEAIEEFQGWHQQDNVPLNISLAATIIYFDLKEAGENQGEGFIGLGNHEAAPLGECSLSVFVIYFAHMLRFVEVNHLTAFIHPTRFAAMHYSDDKRKIFGNFSEIDTPTTNGKTLDETLMLSSYLEIRSRHPQVPTNFRFALIPASMPGTSMVFPQDCNHAEKPTSDLHTLCCLNDVRTMGFPDYLRGVDTTSGLRSIGGPQWPFSEMINEPVSRLDGDPSISYWKPMPYRGVKALTGAAKTIGPLFPHLGSVCWKDEYITECVKRHFGMVEFLTKNFTISKHLPDYIFKDIQTKAKELKKVFTYLGKKRSAWNFNLETLTPSWRGMENDLKSLHEKGELEKIASGSLKRAAPEKHFKPASKRVKLAKRCISIELRTQILGIIDGLAVRSLDWYPMRHYLESTTNPSLNEAWDLLSEVQSLKSEIQETLPATDPDNGQGSLDKVIRMCFRAAGLLDRPQAKSMDYEQQWDKCREDFSKMDKTTAGILNILYKYRNTDGAFEDFLPMVGPLRDSSMIKGQVDACTEIEGLLETARTIVKIRTPLQNGQAQS</sequence>
<evidence type="ECO:0000313" key="1">
    <source>
        <dbReference type="EMBL" id="KAF5682030.1"/>
    </source>
</evidence>
<evidence type="ECO:0000313" key="2">
    <source>
        <dbReference type="Proteomes" id="UP000562682"/>
    </source>
</evidence>
<accession>A0A8H5U112</accession>
<reference evidence="1 2" key="1">
    <citation type="submission" date="2020-05" db="EMBL/GenBank/DDBJ databases">
        <title>Identification and distribution of gene clusters putatively required for synthesis of sphingolipid metabolism inhibitors in phylogenetically diverse species of the filamentous fungus Fusarium.</title>
        <authorList>
            <person name="Kim H.-S."/>
            <person name="Busman M."/>
            <person name="Brown D.W."/>
            <person name="Divon H."/>
            <person name="Uhlig S."/>
            <person name="Proctor R.H."/>
        </authorList>
    </citation>
    <scope>NUCLEOTIDE SEQUENCE [LARGE SCALE GENOMIC DNA]</scope>
    <source>
        <strain evidence="1 2">NRRL 25311</strain>
    </source>
</reference>